<dbReference type="PROSITE" id="PS51450">
    <property type="entry name" value="LRR"/>
    <property type="match status" value="1"/>
</dbReference>
<dbReference type="Proteomes" id="UP000813462">
    <property type="component" value="Unassembled WGS sequence"/>
</dbReference>
<accession>A0A978UVI3</accession>
<proteinExistence type="inferred from homology"/>
<dbReference type="InterPro" id="IPR001611">
    <property type="entry name" value="Leu-rich_rpt"/>
</dbReference>
<dbReference type="EMBL" id="JAEACU010000009">
    <property type="protein sequence ID" value="KAH7518883.1"/>
    <property type="molecule type" value="Genomic_DNA"/>
</dbReference>
<evidence type="ECO:0000256" key="3">
    <source>
        <dbReference type="ARBA" id="ARBA00022475"/>
    </source>
</evidence>
<dbReference type="InterPro" id="IPR032675">
    <property type="entry name" value="LRR_dom_sf"/>
</dbReference>
<evidence type="ECO:0000256" key="1">
    <source>
        <dbReference type="ARBA" id="ARBA00004251"/>
    </source>
</evidence>
<keyword evidence="10" id="KW-0675">Receptor</keyword>
<dbReference type="Pfam" id="PF13855">
    <property type="entry name" value="LRR_8"/>
    <property type="match status" value="1"/>
</dbReference>
<dbReference type="PANTHER" id="PTHR48063">
    <property type="entry name" value="LRR RECEPTOR-LIKE KINASE"/>
    <property type="match status" value="1"/>
</dbReference>
<keyword evidence="4" id="KW-0433">Leucine-rich repeat</keyword>
<comment type="subcellular location">
    <subcellularLocation>
        <location evidence="1">Cell membrane</location>
        <topology evidence="1">Single-pass type I membrane protein</topology>
    </subcellularLocation>
</comment>
<dbReference type="SUPFAM" id="SSF52058">
    <property type="entry name" value="L domain-like"/>
    <property type="match status" value="1"/>
</dbReference>
<dbReference type="InterPro" id="IPR003591">
    <property type="entry name" value="Leu-rich_rpt_typical-subtyp"/>
</dbReference>
<keyword evidence="7" id="KW-0677">Repeat</keyword>
<evidence type="ECO:0000256" key="8">
    <source>
        <dbReference type="ARBA" id="ARBA00022989"/>
    </source>
</evidence>
<evidence type="ECO:0000256" key="9">
    <source>
        <dbReference type="ARBA" id="ARBA00023136"/>
    </source>
</evidence>
<gene>
    <name evidence="12" type="ORF">FEM48_Zijuj09G0218300</name>
</gene>
<evidence type="ECO:0000256" key="11">
    <source>
        <dbReference type="ARBA" id="ARBA00023180"/>
    </source>
</evidence>
<keyword evidence="8" id="KW-1133">Transmembrane helix</keyword>
<dbReference type="Gene3D" id="3.80.10.10">
    <property type="entry name" value="Ribonuclease Inhibitor"/>
    <property type="match status" value="4"/>
</dbReference>
<dbReference type="FunFam" id="3.80.10.10:FF:000041">
    <property type="entry name" value="LRR receptor-like serine/threonine-protein kinase ERECTA"/>
    <property type="match status" value="1"/>
</dbReference>
<evidence type="ECO:0000256" key="4">
    <source>
        <dbReference type="ARBA" id="ARBA00022614"/>
    </source>
</evidence>
<keyword evidence="5" id="KW-0812">Transmembrane</keyword>
<dbReference type="InterPro" id="IPR046956">
    <property type="entry name" value="RLP23-like"/>
</dbReference>
<evidence type="ECO:0000256" key="10">
    <source>
        <dbReference type="ARBA" id="ARBA00023170"/>
    </source>
</evidence>
<evidence type="ECO:0000256" key="7">
    <source>
        <dbReference type="ARBA" id="ARBA00022737"/>
    </source>
</evidence>
<evidence type="ECO:0000313" key="12">
    <source>
        <dbReference type="EMBL" id="KAH7518883.1"/>
    </source>
</evidence>
<comment type="similarity">
    <text evidence="2">Belongs to the RLP family.</text>
</comment>
<dbReference type="AlphaFoldDB" id="A0A978UVI3"/>
<dbReference type="Pfam" id="PF00560">
    <property type="entry name" value="LRR_1"/>
    <property type="match status" value="5"/>
</dbReference>
<name>A0A978UVI3_ZIZJJ</name>
<evidence type="ECO:0000256" key="5">
    <source>
        <dbReference type="ARBA" id="ARBA00022692"/>
    </source>
</evidence>
<evidence type="ECO:0000256" key="6">
    <source>
        <dbReference type="ARBA" id="ARBA00022729"/>
    </source>
</evidence>
<protein>
    <submittedName>
        <fullName evidence="12">Uncharacterized protein</fullName>
    </submittedName>
</protein>
<organism evidence="12 13">
    <name type="scientific">Ziziphus jujuba var. spinosa</name>
    <dbReference type="NCBI Taxonomy" id="714518"/>
    <lineage>
        <taxon>Eukaryota</taxon>
        <taxon>Viridiplantae</taxon>
        <taxon>Streptophyta</taxon>
        <taxon>Embryophyta</taxon>
        <taxon>Tracheophyta</taxon>
        <taxon>Spermatophyta</taxon>
        <taxon>Magnoliopsida</taxon>
        <taxon>eudicotyledons</taxon>
        <taxon>Gunneridae</taxon>
        <taxon>Pentapetalae</taxon>
        <taxon>rosids</taxon>
        <taxon>fabids</taxon>
        <taxon>Rosales</taxon>
        <taxon>Rhamnaceae</taxon>
        <taxon>Paliureae</taxon>
        <taxon>Ziziphus</taxon>
    </lineage>
</organism>
<dbReference type="PANTHER" id="PTHR48063:SF100">
    <property type="entry name" value="RECEPTOR-LIKE PROTEIN EIX2"/>
    <property type="match status" value="1"/>
</dbReference>
<comment type="caution">
    <text evidence="12">The sequence shown here is derived from an EMBL/GenBank/DDBJ whole genome shotgun (WGS) entry which is preliminary data.</text>
</comment>
<reference evidence="12" key="1">
    <citation type="journal article" date="2021" name="Front. Plant Sci.">
        <title>Chromosome-Scale Genome Assembly for Chinese Sour Jujube and Insights Into Its Genome Evolution and Domestication Signature.</title>
        <authorList>
            <person name="Shen L.-Y."/>
            <person name="Luo H."/>
            <person name="Wang X.-L."/>
            <person name="Wang X.-M."/>
            <person name="Qiu X.-J."/>
            <person name="Liu H."/>
            <person name="Zhou S.-S."/>
            <person name="Jia K.-H."/>
            <person name="Nie S."/>
            <person name="Bao Y.-T."/>
            <person name="Zhang R.-G."/>
            <person name="Yun Q.-Z."/>
            <person name="Chai Y.-H."/>
            <person name="Lu J.-Y."/>
            <person name="Li Y."/>
            <person name="Zhao S.-W."/>
            <person name="Mao J.-F."/>
            <person name="Jia S.-G."/>
            <person name="Mao Y.-M."/>
        </authorList>
    </citation>
    <scope>NUCLEOTIDE SEQUENCE</scope>
    <source>
        <strain evidence="12">AT0</strain>
        <tissue evidence="12">Leaf</tissue>
    </source>
</reference>
<evidence type="ECO:0000313" key="13">
    <source>
        <dbReference type="Proteomes" id="UP000813462"/>
    </source>
</evidence>
<sequence>MGGGNNIPLWVSNLRSLTSLYLRSIANGGSIPDGIQNLTSPVHLGLSDNSFNTSIPRWLYSLSHLEVLNLDFNRLRGSIPEDIQNLNSLVHLDLSRNSFNTSMPSWLYSLSHLGVLNLAGNQLTDVLPAWIFNFSSELEYLYLSQNQMHGRIPNLMTMGTQEYLAIDLSQNHTGGPMPLTSSKVYQLDLSDNQLSGSISQFLCSSPSEPMNMAALYLAKNQLSRNLPNCWSKWKNIKVLYLNYNSFGGGIPSSFGSLIFLQSLHLRSNNLSEILSLSSLHNCINLITLDLSRNKFGGNVPNWLGTNPSKLRGGITSYVEATLLLIKGKPIEYNKTLGLVNIMDLSGNSLSGYVPLEITNLSNLSNLLSLNLSNNLLDGEIPVKIGTQLQSFNSSSYISNNLCGPPLTLNCGTNGGVAIVEKNRKEDDHEMSWFYIVMAVGFIVGQYAFQMEGVPWPNIEETEHLQ</sequence>
<keyword evidence="3" id="KW-1003">Cell membrane</keyword>
<keyword evidence="9" id="KW-0472">Membrane</keyword>
<dbReference type="SMART" id="SM00369">
    <property type="entry name" value="LRR_TYP"/>
    <property type="match status" value="5"/>
</dbReference>
<dbReference type="GO" id="GO:0005886">
    <property type="term" value="C:plasma membrane"/>
    <property type="evidence" value="ECO:0007669"/>
    <property type="project" value="UniProtKB-SubCell"/>
</dbReference>
<keyword evidence="11" id="KW-0325">Glycoprotein</keyword>
<evidence type="ECO:0000256" key="2">
    <source>
        <dbReference type="ARBA" id="ARBA00009592"/>
    </source>
</evidence>
<keyword evidence="6" id="KW-0732">Signal</keyword>